<dbReference type="SMART" id="SM00267">
    <property type="entry name" value="GGDEF"/>
    <property type="match status" value="1"/>
</dbReference>
<dbReference type="Proteomes" id="UP000618445">
    <property type="component" value="Unassembled WGS sequence"/>
</dbReference>
<dbReference type="InterPro" id="IPR043128">
    <property type="entry name" value="Rev_trsase/Diguanyl_cyclase"/>
</dbReference>
<evidence type="ECO:0000259" key="1">
    <source>
        <dbReference type="PROSITE" id="PS50887"/>
    </source>
</evidence>
<evidence type="ECO:0000313" key="3">
    <source>
        <dbReference type="Proteomes" id="UP000618445"/>
    </source>
</evidence>
<dbReference type="Pfam" id="PF00990">
    <property type="entry name" value="GGDEF"/>
    <property type="match status" value="1"/>
</dbReference>
<evidence type="ECO:0000313" key="2">
    <source>
        <dbReference type="EMBL" id="MBD2318516.1"/>
    </source>
</evidence>
<dbReference type="PANTHER" id="PTHR45138:SF9">
    <property type="entry name" value="DIGUANYLATE CYCLASE DGCM-RELATED"/>
    <property type="match status" value="1"/>
</dbReference>
<dbReference type="InterPro" id="IPR029787">
    <property type="entry name" value="Nucleotide_cyclase"/>
</dbReference>
<dbReference type="Gene3D" id="3.30.70.270">
    <property type="match status" value="1"/>
</dbReference>
<dbReference type="PROSITE" id="PS50887">
    <property type="entry name" value="GGDEF"/>
    <property type="match status" value="1"/>
</dbReference>
<dbReference type="CDD" id="cd01949">
    <property type="entry name" value="GGDEF"/>
    <property type="match status" value="1"/>
</dbReference>
<dbReference type="NCBIfam" id="TIGR00254">
    <property type="entry name" value="GGDEF"/>
    <property type="match status" value="1"/>
</dbReference>
<dbReference type="PANTHER" id="PTHR45138">
    <property type="entry name" value="REGULATORY COMPONENTS OF SENSORY TRANSDUCTION SYSTEM"/>
    <property type="match status" value="1"/>
</dbReference>
<gene>
    <name evidence="2" type="ORF">H6G05_16880</name>
</gene>
<protein>
    <submittedName>
        <fullName evidence="2">GGDEF domain-containing protein</fullName>
    </submittedName>
</protein>
<dbReference type="InterPro" id="IPR000160">
    <property type="entry name" value="GGDEF_dom"/>
</dbReference>
<comment type="caution">
    <text evidence="2">The sequence shown here is derived from an EMBL/GenBank/DDBJ whole genome shotgun (WGS) entry which is preliminary data.</text>
</comment>
<dbReference type="EMBL" id="JACJQY010000030">
    <property type="protein sequence ID" value="MBD2318516.1"/>
    <property type="molecule type" value="Genomic_DNA"/>
</dbReference>
<sequence length="282" mass="32070">METENPQLVTTDHLFLAKVERLEQEIQLLRAQNIILREHLDAKITQGEQLTQANHRLQTEIIDRQQTETALRLLLDRLSSEMNDLEIILDTTTSHSDTIEALLYDRALSLAREVTIDGLTQIANRRAFDQRLEIEWQRLAREHLPLSVLLCDVDFFKRYNDRYGHPAGDDCLRTVAKAIEACIRRPADLAARYGGEEFAVILPNTLKEGATFIAEEICHAIGELRIPHEASFVKDRVSVSIGISTAMPERSVHPRSIIESADKGLYLAKNQGRDRAVYSSNY</sequence>
<keyword evidence="3" id="KW-1185">Reference proteome</keyword>
<dbReference type="InterPro" id="IPR050469">
    <property type="entry name" value="Diguanylate_Cyclase"/>
</dbReference>
<dbReference type="RefSeq" id="WP_190579585.1">
    <property type="nucleotide sequence ID" value="NZ_CAWPQU010000024.1"/>
</dbReference>
<reference evidence="2 3" key="1">
    <citation type="journal article" date="2020" name="ISME J.">
        <title>Comparative genomics reveals insights into cyanobacterial evolution and habitat adaptation.</title>
        <authorList>
            <person name="Chen M.Y."/>
            <person name="Teng W.K."/>
            <person name="Zhao L."/>
            <person name="Hu C.X."/>
            <person name="Zhou Y.K."/>
            <person name="Han B.P."/>
            <person name="Song L.R."/>
            <person name="Shu W.S."/>
        </authorList>
    </citation>
    <scope>NUCLEOTIDE SEQUENCE [LARGE SCALE GENOMIC DNA]</scope>
    <source>
        <strain evidence="2 3">FACHB-1050</strain>
    </source>
</reference>
<accession>A0ABR8CDW3</accession>
<proteinExistence type="predicted"/>
<organism evidence="2 3">
    <name type="scientific">Phormidium tenue FACHB-1050</name>
    <dbReference type="NCBI Taxonomy" id="2692857"/>
    <lineage>
        <taxon>Bacteria</taxon>
        <taxon>Bacillati</taxon>
        <taxon>Cyanobacteriota</taxon>
        <taxon>Cyanophyceae</taxon>
        <taxon>Oscillatoriophycideae</taxon>
        <taxon>Oscillatoriales</taxon>
        <taxon>Oscillatoriaceae</taxon>
        <taxon>Phormidium</taxon>
    </lineage>
</organism>
<feature type="domain" description="GGDEF" evidence="1">
    <location>
        <begin position="144"/>
        <end position="281"/>
    </location>
</feature>
<dbReference type="SUPFAM" id="SSF55073">
    <property type="entry name" value="Nucleotide cyclase"/>
    <property type="match status" value="1"/>
</dbReference>
<name>A0ABR8CDW3_9CYAN</name>